<feature type="region of interest" description="Disordered" evidence="1">
    <location>
        <begin position="59"/>
        <end position="83"/>
    </location>
</feature>
<organism evidence="3 4">
    <name type="scientific">Hyphomonas chukchiensis</name>
    <dbReference type="NCBI Taxonomy" id="1280947"/>
    <lineage>
        <taxon>Bacteria</taxon>
        <taxon>Pseudomonadati</taxon>
        <taxon>Pseudomonadota</taxon>
        <taxon>Alphaproteobacteria</taxon>
        <taxon>Hyphomonadales</taxon>
        <taxon>Hyphomonadaceae</taxon>
        <taxon>Hyphomonas</taxon>
    </lineage>
</organism>
<comment type="caution">
    <text evidence="3">The sequence shown here is derived from an EMBL/GenBank/DDBJ whole genome shotgun (WGS) entry which is preliminary data.</text>
</comment>
<name>A0A062U920_9PROT</name>
<feature type="chain" id="PRO_5001614458" description="Argininosuccinate lyase" evidence="2">
    <location>
        <begin position="28"/>
        <end position="83"/>
    </location>
</feature>
<dbReference type="STRING" id="1280947.HY30_18300"/>
<sequence>MRRYFVRIRRIGAGTLGGALLVSACQAPGPRVTPPASPVMPLTVLVEPVEQDGERINQWGGIVPDTAPAVPVEDGGLSEPEPR</sequence>
<proteinExistence type="predicted"/>
<dbReference type="Proteomes" id="UP000027190">
    <property type="component" value="Unassembled WGS sequence"/>
</dbReference>
<dbReference type="PROSITE" id="PS51257">
    <property type="entry name" value="PROKAR_LIPOPROTEIN"/>
    <property type="match status" value="1"/>
</dbReference>
<dbReference type="RefSeq" id="WP_034741011.1">
    <property type="nucleotide sequence ID" value="NZ_AWFG01000040.1"/>
</dbReference>
<keyword evidence="2" id="KW-0732">Signal</keyword>
<accession>A0A062U920</accession>
<evidence type="ECO:0000313" key="3">
    <source>
        <dbReference type="EMBL" id="KCZ56856.1"/>
    </source>
</evidence>
<dbReference type="OrthoDB" id="7620301at2"/>
<dbReference type="EMBL" id="AWFG01000040">
    <property type="protein sequence ID" value="KCZ56856.1"/>
    <property type="molecule type" value="Genomic_DNA"/>
</dbReference>
<evidence type="ECO:0000256" key="1">
    <source>
        <dbReference type="SAM" id="MobiDB-lite"/>
    </source>
</evidence>
<evidence type="ECO:0000256" key="2">
    <source>
        <dbReference type="SAM" id="SignalP"/>
    </source>
</evidence>
<protein>
    <recommendedName>
        <fullName evidence="5">Argininosuccinate lyase</fullName>
    </recommendedName>
</protein>
<gene>
    <name evidence="3" type="ORF">HY30_18300</name>
</gene>
<reference evidence="3 4" key="1">
    <citation type="journal article" date="2014" name="Antonie Van Leeuwenhoek">
        <title>Hyphomonas beringensis sp. nov. and Hyphomonas chukchiensis sp. nov., isolated from surface seawater of the Bering Sea and Chukchi Sea.</title>
        <authorList>
            <person name="Li C."/>
            <person name="Lai Q."/>
            <person name="Li G."/>
            <person name="Dong C."/>
            <person name="Wang J."/>
            <person name="Liao Y."/>
            <person name="Shao Z."/>
        </authorList>
    </citation>
    <scope>NUCLEOTIDE SEQUENCE [LARGE SCALE GENOMIC DNA]</scope>
    <source>
        <strain evidence="3 4">BH-BN04-4</strain>
    </source>
</reference>
<feature type="signal peptide" evidence="2">
    <location>
        <begin position="1"/>
        <end position="27"/>
    </location>
</feature>
<dbReference type="AlphaFoldDB" id="A0A062U920"/>
<evidence type="ECO:0008006" key="5">
    <source>
        <dbReference type="Google" id="ProtNLM"/>
    </source>
</evidence>
<keyword evidence="4" id="KW-1185">Reference proteome</keyword>
<dbReference type="PATRIC" id="fig|1280947.3.peg.2508"/>
<evidence type="ECO:0000313" key="4">
    <source>
        <dbReference type="Proteomes" id="UP000027190"/>
    </source>
</evidence>